<protein>
    <submittedName>
        <fullName evidence="1">Uncharacterized protein</fullName>
    </submittedName>
</protein>
<evidence type="ECO:0000313" key="2">
    <source>
        <dbReference type="Proteomes" id="UP000218209"/>
    </source>
</evidence>
<accession>A0A1X6NP27</accession>
<organism evidence="1 2">
    <name type="scientific">Porphyra umbilicalis</name>
    <name type="common">Purple laver</name>
    <name type="synonym">Red alga</name>
    <dbReference type="NCBI Taxonomy" id="2786"/>
    <lineage>
        <taxon>Eukaryota</taxon>
        <taxon>Rhodophyta</taxon>
        <taxon>Bangiophyceae</taxon>
        <taxon>Bangiales</taxon>
        <taxon>Bangiaceae</taxon>
        <taxon>Porphyra</taxon>
    </lineage>
</organism>
<reference evidence="1 2" key="1">
    <citation type="submission" date="2017-03" db="EMBL/GenBank/DDBJ databases">
        <title>WGS assembly of Porphyra umbilicalis.</title>
        <authorList>
            <person name="Brawley S.H."/>
            <person name="Blouin N.A."/>
            <person name="Ficko-Blean E."/>
            <person name="Wheeler G.L."/>
            <person name="Lohr M."/>
            <person name="Goodson H.V."/>
            <person name="Jenkins J.W."/>
            <person name="Blaby-Haas C.E."/>
            <person name="Helliwell K.E."/>
            <person name="Chan C."/>
            <person name="Marriage T."/>
            <person name="Bhattacharya D."/>
            <person name="Klein A.S."/>
            <person name="Badis Y."/>
            <person name="Brodie J."/>
            <person name="Cao Y."/>
            <person name="Collen J."/>
            <person name="Dittami S.M."/>
            <person name="Gachon C.M."/>
            <person name="Green B.R."/>
            <person name="Karpowicz S."/>
            <person name="Kim J.W."/>
            <person name="Kudahl U."/>
            <person name="Lin S."/>
            <person name="Michel G."/>
            <person name="Mittag M."/>
            <person name="Olson B.J."/>
            <person name="Pangilinan J."/>
            <person name="Peng Y."/>
            <person name="Qiu H."/>
            <person name="Shu S."/>
            <person name="Singer J.T."/>
            <person name="Smith A.G."/>
            <person name="Sprecher B.N."/>
            <person name="Wagner V."/>
            <person name="Wang W."/>
            <person name="Wang Z.-Y."/>
            <person name="Yan J."/>
            <person name="Yarish C."/>
            <person name="Zoeuner-Riek S."/>
            <person name="Zhuang Y."/>
            <person name="Zou Y."/>
            <person name="Lindquist E.A."/>
            <person name="Grimwood J."/>
            <person name="Barry K."/>
            <person name="Rokhsar D.S."/>
            <person name="Schmutz J."/>
            <person name="Stiller J.W."/>
            <person name="Grossman A.R."/>
            <person name="Prochnik S.E."/>
        </authorList>
    </citation>
    <scope>NUCLEOTIDE SEQUENCE [LARGE SCALE GENOMIC DNA]</scope>
    <source>
        <strain evidence="1">4086291</strain>
    </source>
</reference>
<keyword evidence="2" id="KW-1185">Reference proteome</keyword>
<proteinExistence type="predicted"/>
<dbReference type="Proteomes" id="UP000218209">
    <property type="component" value="Unassembled WGS sequence"/>
</dbReference>
<evidence type="ECO:0000313" key="1">
    <source>
        <dbReference type="EMBL" id="OSX70368.1"/>
    </source>
</evidence>
<dbReference type="AlphaFoldDB" id="A0A1X6NP27"/>
<gene>
    <name evidence="1" type="ORF">BU14_0774s0002</name>
</gene>
<sequence length="290" mass="30289">MAAFVSSFVGAAAPLRGASLVASIDTTRHVSDTSARPASAGARMHHDVNAEPGPSAALYQQYYPGPLHRAPHIVFQRSGEDAVIVDMAEVPLPDTHGGADPDTPNVAAYADHFPAAGLHMAPHITIDGSEGVGLEMKTVDTPVAPALSPALYNKFFPEDRLHMAPHISFSDKSVIKVQMRAVATDVEGADRPPFEAAEYGKYGGLNWAPVITLTDGGADKQGVRVAMEAISGDGKLNAAPVILFDGTSRVGLTMPLIEGKAAADEAAATAAAVTYTPGWRPASKFAKSWV</sequence>
<name>A0A1X6NP27_PORUM</name>
<dbReference type="EMBL" id="KV919268">
    <property type="protein sequence ID" value="OSX70368.1"/>
    <property type="molecule type" value="Genomic_DNA"/>
</dbReference>